<proteinExistence type="predicted"/>
<protein>
    <submittedName>
        <fullName evidence="2">Uncharacterized protein</fullName>
    </submittedName>
</protein>
<organism evidence="2 3">
    <name type="scientific">Oculimacula yallundae</name>
    <dbReference type="NCBI Taxonomy" id="86028"/>
    <lineage>
        <taxon>Eukaryota</taxon>
        <taxon>Fungi</taxon>
        <taxon>Dikarya</taxon>
        <taxon>Ascomycota</taxon>
        <taxon>Pezizomycotina</taxon>
        <taxon>Leotiomycetes</taxon>
        <taxon>Helotiales</taxon>
        <taxon>Ploettnerulaceae</taxon>
        <taxon>Oculimacula</taxon>
    </lineage>
</organism>
<name>A0ABR4C1V8_9HELO</name>
<dbReference type="EMBL" id="JAZHXI010000014">
    <property type="protein sequence ID" value="KAL2063900.1"/>
    <property type="molecule type" value="Genomic_DNA"/>
</dbReference>
<evidence type="ECO:0000313" key="3">
    <source>
        <dbReference type="Proteomes" id="UP001595075"/>
    </source>
</evidence>
<feature type="region of interest" description="Disordered" evidence="1">
    <location>
        <begin position="1"/>
        <end position="38"/>
    </location>
</feature>
<evidence type="ECO:0000256" key="1">
    <source>
        <dbReference type="SAM" id="MobiDB-lite"/>
    </source>
</evidence>
<keyword evidence="3" id="KW-1185">Reference proteome</keyword>
<sequence length="69" mass="7837">MPFRNGGPNSSLRNRIPGFPHTCHLTRTSPKRSPKRGRAYHHESIDKNILSSACQEIPGLESFKLPRKK</sequence>
<accession>A0ABR4C1V8</accession>
<feature type="compositionally biased region" description="Basic residues" evidence="1">
    <location>
        <begin position="29"/>
        <end position="38"/>
    </location>
</feature>
<gene>
    <name evidence="2" type="ORF">VTL71DRAFT_4394</name>
</gene>
<dbReference type="Proteomes" id="UP001595075">
    <property type="component" value="Unassembled WGS sequence"/>
</dbReference>
<comment type="caution">
    <text evidence="2">The sequence shown here is derived from an EMBL/GenBank/DDBJ whole genome shotgun (WGS) entry which is preliminary data.</text>
</comment>
<reference evidence="2 3" key="1">
    <citation type="journal article" date="2024" name="Commun. Biol.">
        <title>Comparative genomic analysis of thermophilic fungi reveals convergent evolutionary adaptations and gene losses.</title>
        <authorList>
            <person name="Steindorff A.S."/>
            <person name="Aguilar-Pontes M.V."/>
            <person name="Robinson A.J."/>
            <person name="Andreopoulos B."/>
            <person name="LaButti K."/>
            <person name="Kuo A."/>
            <person name="Mondo S."/>
            <person name="Riley R."/>
            <person name="Otillar R."/>
            <person name="Haridas S."/>
            <person name="Lipzen A."/>
            <person name="Grimwood J."/>
            <person name="Schmutz J."/>
            <person name="Clum A."/>
            <person name="Reid I.D."/>
            <person name="Moisan M.C."/>
            <person name="Butler G."/>
            <person name="Nguyen T.T.M."/>
            <person name="Dewar K."/>
            <person name="Conant G."/>
            <person name="Drula E."/>
            <person name="Henrissat B."/>
            <person name="Hansel C."/>
            <person name="Singer S."/>
            <person name="Hutchinson M.I."/>
            <person name="de Vries R.P."/>
            <person name="Natvig D.O."/>
            <person name="Powell A.J."/>
            <person name="Tsang A."/>
            <person name="Grigoriev I.V."/>
        </authorList>
    </citation>
    <scope>NUCLEOTIDE SEQUENCE [LARGE SCALE GENOMIC DNA]</scope>
    <source>
        <strain evidence="2 3">CBS 494.80</strain>
    </source>
</reference>
<evidence type="ECO:0000313" key="2">
    <source>
        <dbReference type="EMBL" id="KAL2063900.1"/>
    </source>
</evidence>